<evidence type="ECO:0000259" key="4">
    <source>
        <dbReference type="SMART" id="SM00922"/>
    </source>
</evidence>
<dbReference type="InterPro" id="IPR018110">
    <property type="entry name" value="Mandel_Rmase/mucon_lact_enz_CS"/>
</dbReference>
<dbReference type="InterPro" id="IPR013342">
    <property type="entry name" value="Mandelate_racemase_C"/>
</dbReference>
<dbReference type="PROSITE" id="PS00909">
    <property type="entry name" value="MR_MLE_2"/>
    <property type="match status" value="1"/>
</dbReference>
<dbReference type="PANTHER" id="PTHR48073">
    <property type="entry name" value="O-SUCCINYLBENZOATE SYNTHASE-RELATED"/>
    <property type="match status" value="1"/>
</dbReference>
<dbReference type="PANTHER" id="PTHR48073:SF2">
    <property type="entry name" value="O-SUCCINYLBENZOATE SYNTHASE"/>
    <property type="match status" value="1"/>
</dbReference>
<name>A0ABV6JN62_9PROT</name>
<dbReference type="Gene3D" id="3.20.20.120">
    <property type="entry name" value="Enolase-like C-terminal domain"/>
    <property type="match status" value="1"/>
</dbReference>
<dbReference type="SFLD" id="SFLDG00180">
    <property type="entry name" value="muconate_cycloisomerase"/>
    <property type="match status" value="1"/>
</dbReference>
<dbReference type="SUPFAM" id="SSF54826">
    <property type="entry name" value="Enolase N-terminal domain-like"/>
    <property type="match status" value="1"/>
</dbReference>
<protein>
    <submittedName>
        <fullName evidence="5">Mandelate racemase/muconate lactonizing enzyme family protein</fullName>
    </submittedName>
</protein>
<keyword evidence="2" id="KW-0479">Metal-binding</keyword>
<evidence type="ECO:0000256" key="3">
    <source>
        <dbReference type="ARBA" id="ARBA00023235"/>
    </source>
</evidence>
<organism evidence="5 6">
    <name type="scientific">Roseomonas elaeocarpi</name>
    <dbReference type="NCBI Taxonomy" id="907779"/>
    <lineage>
        <taxon>Bacteria</taxon>
        <taxon>Pseudomonadati</taxon>
        <taxon>Pseudomonadota</taxon>
        <taxon>Alphaproteobacteria</taxon>
        <taxon>Acetobacterales</taxon>
        <taxon>Roseomonadaceae</taxon>
        <taxon>Roseomonas</taxon>
    </lineage>
</organism>
<dbReference type="SFLD" id="SFLDF00009">
    <property type="entry name" value="o-succinylbenzoate_synthase"/>
    <property type="match status" value="1"/>
</dbReference>
<dbReference type="InterPro" id="IPR013341">
    <property type="entry name" value="Mandelate_racemase_N_dom"/>
</dbReference>
<dbReference type="EMBL" id="JBHLUN010000002">
    <property type="protein sequence ID" value="MFC0407148.1"/>
    <property type="molecule type" value="Genomic_DNA"/>
</dbReference>
<feature type="domain" description="Mandelate racemase/muconate lactonizing enzyme C-terminal" evidence="4">
    <location>
        <begin position="142"/>
        <end position="239"/>
    </location>
</feature>
<comment type="caution">
    <text evidence="5">The sequence shown here is derived from an EMBL/GenBank/DDBJ whole genome shotgun (WGS) entry which is preliminary data.</text>
</comment>
<dbReference type="InterPro" id="IPR029065">
    <property type="entry name" value="Enolase_C-like"/>
</dbReference>
<dbReference type="Gene3D" id="3.30.390.10">
    <property type="entry name" value="Enolase-like, N-terminal domain"/>
    <property type="match status" value="1"/>
</dbReference>
<evidence type="ECO:0000313" key="6">
    <source>
        <dbReference type="Proteomes" id="UP001589865"/>
    </source>
</evidence>
<evidence type="ECO:0000313" key="5">
    <source>
        <dbReference type="EMBL" id="MFC0407148.1"/>
    </source>
</evidence>
<dbReference type="InterPro" id="IPR036849">
    <property type="entry name" value="Enolase-like_C_sf"/>
</dbReference>
<dbReference type="RefSeq" id="WP_377042840.1">
    <property type="nucleotide sequence ID" value="NZ_JBHLUN010000002.1"/>
</dbReference>
<dbReference type="Proteomes" id="UP001589865">
    <property type="component" value="Unassembled WGS sequence"/>
</dbReference>
<reference evidence="5 6" key="1">
    <citation type="submission" date="2024-09" db="EMBL/GenBank/DDBJ databases">
        <authorList>
            <person name="Sun Q."/>
            <person name="Mori K."/>
        </authorList>
    </citation>
    <scope>NUCLEOTIDE SEQUENCE [LARGE SCALE GENOMIC DNA]</scope>
    <source>
        <strain evidence="5 6">TBRC 5777</strain>
    </source>
</reference>
<proteinExistence type="inferred from homology"/>
<dbReference type="SFLD" id="SFLDS00001">
    <property type="entry name" value="Enolase"/>
    <property type="match status" value="1"/>
</dbReference>
<dbReference type="Pfam" id="PF13378">
    <property type="entry name" value="MR_MLE_C"/>
    <property type="match status" value="1"/>
</dbReference>
<dbReference type="Pfam" id="PF02746">
    <property type="entry name" value="MR_MLE_N"/>
    <property type="match status" value="1"/>
</dbReference>
<keyword evidence="6" id="KW-1185">Reference proteome</keyword>
<keyword evidence="3" id="KW-0413">Isomerase</keyword>
<evidence type="ECO:0000256" key="2">
    <source>
        <dbReference type="ARBA" id="ARBA00022723"/>
    </source>
</evidence>
<dbReference type="SUPFAM" id="SSF51604">
    <property type="entry name" value="Enolase C-terminal domain-like"/>
    <property type="match status" value="1"/>
</dbReference>
<dbReference type="SMART" id="SM00922">
    <property type="entry name" value="MR_MLE"/>
    <property type="match status" value="1"/>
</dbReference>
<gene>
    <name evidence="5" type="ORF">ACFFGY_02740</name>
</gene>
<accession>A0ABV6JN62</accession>
<dbReference type="InterPro" id="IPR029017">
    <property type="entry name" value="Enolase-like_N"/>
</dbReference>
<sequence>MRITAVRAWLVSIPLAAPYVISRGSLDRFTNVVVRVDTDAGLSGFGEAVPVSLLGDPREYARIIETLYAPALLGRDPREIEPIVDALLTMPGSTAAVAGIDLALWDIAASSLGAPVSALLGGAGVAAVAAVAVDYTMSVDAPEAMVATARAVTAAGFRGVVVKVACRDVAADVACVRAVRAALPAGSSLRVDCNGGYGRDDALAFLAAIDGLAVEFVEQPVAAADLEGMALCRGRGVAIAADESLSTPADALALLQHRACDVMNVKVPKAGGLLQAKRVAAIAAAAGLPLVVGGGLTFGISRFASQHLAASSTAAQGRCHQGPGPASQALTDDITTPRVTRAVVSAHAGCVPVPTGPGLGFTVDEAKLAAYAA</sequence>
<comment type="similarity">
    <text evidence="1">Belongs to the mandelate racemase/muconate lactonizing enzyme family.</text>
</comment>
<evidence type="ECO:0000256" key="1">
    <source>
        <dbReference type="ARBA" id="ARBA00008031"/>
    </source>
</evidence>